<evidence type="ECO:0000256" key="9">
    <source>
        <dbReference type="ARBA" id="ARBA00023030"/>
    </source>
</evidence>
<comment type="PTM">
    <text evidence="10">PSK-alpha is produced by endopeptidase digestion. PSK-beta is produced from PSK-alpha by exopeptidase digestion.</text>
</comment>
<comment type="function">
    <text evidence="1 10">Promotes plant cell differentiation, organogenesis and somatic embryogenesis as well as cell proliferation.</text>
</comment>
<sequence>MSKSTALLLLIALLLFASLAEAARHEPADPANAQQQVGESEEIEEGCEQVGEDECLMRRTLEAHTDYIYTQGKGKKH</sequence>
<feature type="compositionally biased region" description="Acidic residues" evidence="11">
    <location>
        <begin position="39"/>
        <end position="48"/>
    </location>
</feature>
<dbReference type="GO" id="GO:0030154">
    <property type="term" value="P:cell differentiation"/>
    <property type="evidence" value="ECO:0007669"/>
    <property type="project" value="UniProtKB-UniRule"/>
</dbReference>
<evidence type="ECO:0000256" key="3">
    <source>
        <dbReference type="ARBA" id="ARBA00010781"/>
    </source>
</evidence>
<keyword evidence="8 10" id="KW-0221">Differentiation</keyword>
<organism evidence="13 14">
    <name type="scientific">Zingiber officinale</name>
    <name type="common">Ginger</name>
    <name type="synonym">Amomum zingiber</name>
    <dbReference type="NCBI Taxonomy" id="94328"/>
    <lineage>
        <taxon>Eukaryota</taxon>
        <taxon>Viridiplantae</taxon>
        <taxon>Streptophyta</taxon>
        <taxon>Embryophyta</taxon>
        <taxon>Tracheophyta</taxon>
        <taxon>Spermatophyta</taxon>
        <taxon>Magnoliopsida</taxon>
        <taxon>Liliopsida</taxon>
        <taxon>Zingiberales</taxon>
        <taxon>Zingiberaceae</taxon>
        <taxon>Zingiber</taxon>
    </lineage>
</organism>
<gene>
    <name evidence="13" type="ORF">ZIOFF_017276</name>
    <name evidence="12" type="ORF">ZIOFF_020859</name>
</gene>
<protein>
    <recommendedName>
        <fullName evidence="10">Phytosulfokine</fullName>
    </recommendedName>
    <component>
        <recommendedName>
            <fullName evidence="10">Phytosulfokine-alpha</fullName>
            <shortName evidence="10">PSK-alpha</shortName>
            <shortName evidence="10">Phytosulfokine-a</shortName>
        </recommendedName>
    </component>
    <component>
        <recommendedName>
            <fullName evidence="10">Phytosulfokine-beta</fullName>
            <shortName evidence="10">PSK-beta</shortName>
            <shortName evidence="10">Phytosulfokine-b</shortName>
        </recommendedName>
    </component>
</protein>
<comment type="similarity">
    <text evidence="3 10">Belongs to the phytosulfokine family.</text>
</comment>
<keyword evidence="6 10" id="KW-0765">Sulfation</keyword>
<feature type="region of interest" description="Disordered" evidence="11">
    <location>
        <begin position="25"/>
        <end position="48"/>
    </location>
</feature>
<dbReference type="GO" id="GO:0005576">
    <property type="term" value="C:extracellular region"/>
    <property type="evidence" value="ECO:0007669"/>
    <property type="project" value="UniProtKB-SubCell"/>
</dbReference>
<comment type="subcellular location">
    <subcellularLocation>
        <location evidence="2 10">Secreted</location>
    </subcellularLocation>
</comment>
<reference evidence="13 14" key="1">
    <citation type="submission" date="2020-08" db="EMBL/GenBank/DDBJ databases">
        <title>Plant Genome Project.</title>
        <authorList>
            <person name="Zhang R.-G."/>
        </authorList>
    </citation>
    <scope>NUCLEOTIDE SEQUENCE [LARGE SCALE GENOMIC DNA]</scope>
    <source>
        <tissue evidence="13">Rhizome</tissue>
    </source>
</reference>
<evidence type="ECO:0000256" key="2">
    <source>
        <dbReference type="ARBA" id="ARBA00004613"/>
    </source>
</evidence>
<dbReference type="GO" id="GO:0008083">
    <property type="term" value="F:growth factor activity"/>
    <property type="evidence" value="ECO:0007669"/>
    <property type="project" value="UniProtKB-UniRule"/>
</dbReference>
<evidence type="ECO:0000313" key="13">
    <source>
        <dbReference type="EMBL" id="KAG6520238.1"/>
    </source>
</evidence>
<dbReference type="PANTHER" id="PTHR33285:SF55">
    <property type="entry name" value="PHYTOSULFOKINES 3"/>
    <property type="match status" value="1"/>
</dbReference>
<feature type="chain" id="PRO_5035486593" description="Phytosulfokine" evidence="10">
    <location>
        <begin position="23"/>
        <end position="77"/>
    </location>
</feature>
<dbReference type="AlphaFoldDB" id="A0A8J5HEI9"/>
<name>A0A8J5HEI9_ZINOF</name>
<evidence type="ECO:0000313" key="12">
    <source>
        <dbReference type="EMBL" id="KAG6517467.1"/>
    </source>
</evidence>
<proteinExistence type="inferred from homology"/>
<evidence type="ECO:0000256" key="11">
    <source>
        <dbReference type="SAM" id="MobiDB-lite"/>
    </source>
</evidence>
<accession>A0A8J5HEI9</accession>
<evidence type="ECO:0000313" key="14">
    <source>
        <dbReference type="Proteomes" id="UP000734854"/>
    </source>
</evidence>
<dbReference type="Proteomes" id="UP000734854">
    <property type="component" value="Unassembled WGS sequence"/>
</dbReference>
<dbReference type="EMBL" id="JACMSC010000005">
    <property type="protein sequence ID" value="KAG6520238.1"/>
    <property type="molecule type" value="Genomic_DNA"/>
</dbReference>
<evidence type="ECO:0000256" key="6">
    <source>
        <dbReference type="ARBA" id="ARBA00022641"/>
    </source>
</evidence>
<dbReference type="Pfam" id="PF06404">
    <property type="entry name" value="PSK"/>
    <property type="match status" value="1"/>
</dbReference>
<evidence type="ECO:0000256" key="10">
    <source>
        <dbReference type="RuleBase" id="RU368031"/>
    </source>
</evidence>
<keyword evidence="9 10" id="KW-0339">Growth factor</keyword>
<dbReference type="EMBL" id="JACMSC010000006">
    <property type="protein sequence ID" value="KAG6517467.1"/>
    <property type="molecule type" value="Genomic_DNA"/>
</dbReference>
<evidence type="ECO:0000256" key="5">
    <source>
        <dbReference type="ARBA" id="ARBA00022525"/>
    </source>
</evidence>
<dbReference type="InterPro" id="IPR009438">
    <property type="entry name" value="Phytosulfokine"/>
</dbReference>
<evidence type="ECO:0000256" key="7">
    <source>
        <dbReference type="ARBA" id="ARBA00022729"/>
    </source>
</evidence>
<evidence type="ECO:0000256" key="1">
    <source>
        <dbReference type="ARBA" id="ARBA00003158"/>
    </source>
</evidence>
<feature type="signal peptide" evidence="10">
    <location>
        <begin position="1"/>
        <end position="22"/>
    </location>
</feature>
<keyword evidence="14" id="KW-1185">Reference proteome</keyword>
<evidence type="ECO:0000256" key="4">
    <source>
        <dbReference type="ARBA" id="ARBA00022473"/>
    </source>
</evidence>
<dbReference type="GO" id="GO:0008283">
    <property type="term" value="P:cell population proliferation"/>
    <property type="evidence" value="ECO:0007669"/>
    <property type="project" value="UniProtKB-UniRule"/>
</dbReference>
<keyword evidence="4 10" id="KW-0217">Developmental protein</keyword>
<comment type="caution">
    <text evidence="13">The sequence shown here is derived from an EMBL/GenBank/DDBJ whole genome shotgun (WGS) entry which is preliminary data.</text>
</comment>
<dbReference type="PANTHER" id="PTHR33285">
    <property type="entry name" value="PHYTOSULFOKINES 3"/>
    <property type="match status" value="1"/>
</dbReference>
<keyword evidence="5 10" id="KW-0964">Secreted</keyword>
<keyword evidence="7 10" id="KW-0732">Signal</keyword>
<comment type="PTM">
    <text evidence="10">Sulfation is important for activity and for the binding to a putative membrane receptor.</text>
</comment>
<evidence type="ECO:0000256" key="8">
    <source>
        <dbReference type="ARBA" id="ARBA00022782"/>
    </source>
</evidence>